<dbReference type="InterPro" id="IPR001387">
    <property type="entry name" value="Cro/C1-type_HTH"/>
</dbReference>
<feature type="domain" description="HTH cro/C1-type" evidence="2">
    <location>
        <begin position="17"/>
        <end position="71"/>
    </location>
</feature>
<dbReference type="PROSITE" id="PS50943">
    <property type="entry name" value="HTH_CROC1"/>
    <property type="match status" value="1"/>
</dbReference>
<organism evidence="3">
    <name type="scientific">Singulisphaera sp. Ch08</name>
    <dbReference type="NCBI Taxonomy" id="3120278"/>
    <lineage>
        <taxon>Bacteria</taxon>
        <taxon>Pseudomonadati</taxon>
        <taxon>Planctomycetota</taxon>
        <taxon>Planctomycetia</taxon>
        <taxon>Isosphaerales</taxon>
        <taxon>Isosphaeraceae</taxon>
        <taxon>Singulisphaera</taxon>
    </lineage>
</organism>
<dbReference type="AlphaFoldDB" id="A0AAU7CU16"/>
<dbReference type="GO" id="GO:0003677">
    <property type="term" value="F:DNA binding"/>
    <property type="evidence" value="ECO:0007669"/>
    <property type="project" value="InterPro"/>
</dbReference>
<feature type="region of interest" description="Disordered" evidence="1">
    <location>
        <begin position="261"/>
        <end position="300"/>
    </location>
</feature>
<dbReference type="InterPro" id="IPR010982">
    <property type="entry name" value="Lambda_DNA-bd_dom_sf"/>
</dbReference>
<evidence type="ECO:0000256" key="1">
    <source>
        <dbReference type="SAM" id="MobiDB-lite"/>
    </source>
</evidence>
<gene>
    <name evidence="3" type="ORF">V5E97_40105</name>
</gene>
<dbReference type="CDD" id="cd00093">
    <property type="entry name" value="HTH_XRE"/>
    <property type="match status" value="1"/>
</dbReference>
<protein>
    <submittedName>
        <fullName evidence="3">Helix-turn-helix transcriptional regulator</fullName>
    </submittedName>
</protein>
<feature type="compositionally biased region" description="Basic residues" evidence="1">
    <location>
        <begin position="278"/>
        <end position="300"/>
    </location>
</feature>
<keyword evidence="3" id="KW-0614">Plasmid</keyword>
<evidence type="ECO:0000313" key="3">
    <source>
        <dbReference type="EMBL" id="XBH08473.1"/>
    </source>
</evidence>
<geneLocation type="plasmid" evidence="3">
    <name>pSnCh</name>
</geneLocation>
<accession>A0AAU7CU16</accession>
<dbReference type="Pfam" id="PF01381">
    <property type="entry name" value="HTH_3"/>
    <property type="match status" value="1"/>
</dbReference>
<sequence length="300" mass="32762">MHPKVPTLDCERLGNHLAHSRVEAGLSQAALAARSGLAQQQVSLFEAGLRIPTLPQALRIARTLDIPIQRLLTGSDGPGAGPADLAIELRRLGVIDLRVGDSAVPGSFRRPEEVINLAIAGESPDPRIVEAIPATLAWNELDPDLLVGHSKAAGMTRRLAWLADIALAIDRQSGFPGGCRKGPLERFLLQAKLPGASEPWEDLGKPATERSTSPLWRRWRIAYDADLSQFRQRAEHLQSLRIGSATRPAWLRGRVIVTVPQGSDPAGYPLSPPPVKPRSPKKVAFKRTTAVRRRRRPDDQ</sequence>
<reference evidence="3" key="1">
    <citation type="submission" date="2024-05" db="EMBL/GenBank/DDBJ databases">
        <title>Planctomycetes of the genus Singulisphaera possess chitinolytic capabilities.</title>
        <authorList>
            <person name="Ivanova A."/>
        </authorList>
    </citation>
    <scope>NUCLEOTIDE SEQUENCE</scope>
    <source>
        <strain evidence="3">Ch08T</strain>
        <plasmid evidence="3">pSnCh</plasmid>
    </source>
</reference>
<dbReference type="SUPFAM" id="SSF47413">
    <property type="entry name" value="lambda repressor-like DNA-binding domains"/>
    <property type="match status" value="1"/>
</dbReference>
<dbReference type="SMART" id="SM00530">
    <property type="entry name" value="HTH_XRE"/>
    <property type="match status" value="1"/>
</dbReference>
<dbReference type="EMBL" id="CP155448">
    <property type="protein sequence ID" value="XBH08473.1"/>
    <property type="molecule type" value="Genomic_DNA"/>
</dbReference>
<dbReference type="RefSeq" id="WP_406701344.1">
    <property type="nucleotide sequence ID" value="NZ_CP155448.1"/>
</dbReference>
<proteinExistence type="predicted"/>
<dbReference type="Gene3D" id="1.10.260.40">
    <property type="entry name" value="lambda repressor-like DNA-binding domains"/>
    <property type="match status" value="1"/>
</dbReference>
<name>A0AAU7CU16_9BACT</name>
<evidence type="ECO:0000259" key="2">
    <source>
        <dbReference type="PROSITE" id="PS50943"/>
    </source>
</evidence>